<dbReference type="AlphaFoldDB" id="A0A426X7V5"/>
<dbReference type="Proteomes" id="UP000287651">
    <property type="component" value="Unassembled WGS sequence"/>
</dbReference>
<dbReference type="EMBL" id="AMZH03024857">
    <property type="protein sequence ID" value="RRT35563.1"/>
    <property type="molecule type" value="Genomic_DNA"/>
</dbReference>
<gene>
    <name evidence="2" type="ORF">B296_00039472</name>
</gene>
<feature type="region of interest" description="Disordered" evidence="1">
    <location>
        <begin position="79"/>
        <end position="100"/>
    </location>
</feature>
<proteinExistence type="predicted"/>
<sequence length="100" mass="11514">MIGVAGELDCFSAHIHLTELDKSEDKIENEMDSEEYHSIAEVDLPMVIKGCRYEAIDSKVMSLVAPWYRRVESSWEPRGMLQPEQKIEDSAKGKEMQRLQ</sequence>
<organism evidence="2 3">
    <name type="scientific">Ensete ventricosum</name>
    <name type="common">Abyssinian banana</name>
    <name type="synonym">Musa ensete</name>
    <dbReference type="NCBI Taxonomy" id="4639"/>
    <lineage>
        <taxon>Eukaryota</taxon>
        <taxon>Viridiplantae</taxon>
        <taxon>Streptophyta</taxon>
        <taxon>Embryophyta</taxon>
        <taxon>Tracheophyta</taxon>
        <taxon>Spermatophyta</taxon>
        <taxon>Magnoliopsida</taxon>
        <taxon>Liliopsida</taxon>
        <taxon>Zingiberales</taxon>
        <taxon>Musaceae</taxon>
        <taxon>Ensete</taxon>
    </lineage>
</organism>
<comment type="caution">
    <text evidence="2">The sequence shown here is derived from an EMBL/GenBank/DDBJ whole genome shotgun (WGS) entry which is preliminary data.</text>
</comment>
<evidence type="ECO:0000313" key="3">
    <source>
        <dbReference type="Proteomes" id="UP000287651"/>
    </source>
</evidence>
<name>A0A426X7V5_ENSVE</name>
<protein>
    <submittedName>
        <fullName evidence="2">Uncharacterized protein</fullName>
    </submittedName>
</protein>
<feature type="compositionally biased region" description="Basic and acidic residues" evidence="1">
    <location>
        <begin position="85"/>
        <end position="100"/>
    </location>
</feature>
<reference evidence="2 3" key="1">
    <citation type="journal article" date="2014" name="Agronomy (Basel)">
        <title>A Draft Genome Sequence for Ensete ventricosum, the Drought-Tolerant Tree Against Hunger.</title>
        <authorList>
            <person name="Harrison J."/>
            <person name="Moore K.A."/>
            <person name="Paszkiewicz K."/>
            <person name="Jones T."/>
            <person name="Grant M."/>
            <person name="Ambacheew D."/>
            <person name="Muzemil S."/>
            <person name="Studholme D.J."/>
        </authorList>
    </citation>
    <scope>NUCLEOTIDE SEQUENCE [LARGE SCALE GENOMIC DNA]</scope>
</reference>
<evidence type="ECO:0000313" key="2">
    <source>
        <dbReference type="EMBL" id="RRT35563.1"/>
    </source>
</evidence>
<accession>A0A426X7V5</accession>
<evidence type="ECO:0000256" key="1">
    <source>
        <dbReference type="SAM" id="MobiDB-lite"/>
    </source>
</evidence>